<dbReference type="Proteomes" id="UP001164746">
    <property type="component" value="Chromosome 16"/>
</dbReference>
<protein>
    <submittedName>
        <fullName evidence="1">Uncharacterized protein</fullName>
    </submittedName>
</protein>
<organism evidence="1 2">
    <name type="scientific">Mya arenaria</name>
    <name type="common">Soft-shell clam</name>
    <dbReference type="NCBI Taxonomy" id="6604"/>
    <lineage>
        <taxon>Eukaryota</taxon>
        <taxon>Metazoa</taxon>
        <taxon>Spiralia</taxon>
        <taxon>Lophotrochozoa</taxon>
        <taxon>Mollusca</taxon>
        <taxon>Bivalvia</taxon>
        <taxon>Autobranchia</taxon>
        <taxon>Heteroconchia</taxon>
        <taxon>Euheterodonta</taxon>
        <taxon>Imparidentia</taxon>
        <taxon>Neoheterodontei</taxon>
        <taxon>Myida</taxon>
        <taxon>Myoidea</taxon>
        <taxon>Myidae</taxon>
        <taxon>Mya</taxon>
    </lineage>
</organism>
<evidence type="ECO:0000313" key="2">
    <source>
        <dbReference type="Proteomes" id="UP001164746"/>
    </source>
</evidence>
<keyword evidence="2" id="KW-1185">Reference proteome</keyword>
<accession>A0ABY7G6N1</accession>
<proteinExistence type="predicted"/>
<sequence length="100" mass="11429">MTVYMANKEVIDAFLHSALDAAKVLVQQCMPIFTRFFEILLKTCSNLLENCNLVLEIAKVPLQTIHGFAQSQPVVFTVVYVTLPVIWMCRHRILSFLKSK</sequence>
<name>A0ABY7G6N1_MYAAR</name>
<reference evidence="1" key="1">
    <citation type="submission" date="2022-11" db="EMBL/GenBank/DDBJ databases">
        <title>Centuries of genome instability and evolution in soft-shell clam transmissible cancer (bioRxiv).</title>
        <authorList>
            <person name="Hart S.F.M."/>
            <person name="Yonemitsu M.A."/>
            <person name="Giersch R.M."/>
            <person name="Beal B.F."/>
            <person name="Arriagada G."/>
            <person name="Davis B.W."/>
            <person name="Ostrander E.A."/>
            <person name="Goff S.P."/>
            <person name="Metzger M.J."/>
        </authorList>
    </citation>
    <scope>NUCLEOTIDE SEQUENCE</scope>
    <source>
        <strain evidence="1">MELC-2E11</strain>
        <tissue evidence="1">Siphon/mantle</tissue>
    </source>
</reference>
<gene>
    <name evidence="1" type="ORF">MAR_003373</name>
</gene>
<evidence type="ECO:0000313" key="1">
    <source>
        <dbReference type="EMBL" id="WAR29805.1"/>
    </source>
</evidence>
<dbReference type="EMBL" id="CP111027">
    <property type="protein sequence ID" value="WAR29805.1"/>
    <property type="molecule type" value="Genomic_DNA"/>
</dbReference>